<evidence type="ECO:0000313" key="2">
    <source>
        <dbReference type="EMBL" id="EYC52937.1"/>
    </source>
</evidence>
<dbReference type="Proteomes" id="UP000023268">
    <property type="component" value="Unassembled WGS sequence"/>
</dbReference>
<protein>
    <submittedName>
        <fullName evidence="2">Uncharacterized protein</fullName>
    </submittedName>
</protein>
<organism evidence="2 3">
    <name type="scientific">Hylemonella gracilis str. Niagara R</name>
    <dbReference type="NCBI Taxonomy" id="1458275"/>
    <lineage>
        <taxon>Bacteria</taxon>
        <taxon>Pseudomonadati</taxon>
        <taxon>Pseudomonadota</taxon>
        <taxon>Betaproteobacteria</taxon>
        <taxon>Burkholderiales</taxon>
        <taxon>Comamonadaceae</taxon>
        <taxon>Hylemonella</taxon>
    </lineage>
</organism>
<dbReference type="STRING" id="1458275.AZ34_14260"/>
<gene>
    <name evidence="2" type="ORF">AZ34_14260</name>
</gene>
<dbReference type="AlphaFoldDB" id="A0A016XMY1"/>
<proteinExistence type="predicted"/>
<feature type="region of interest" description="Disordered" evidence="1">
    <location>
        <begin position="75"/>
        <end position="143"/>
    </location>
</feature>
<dbReference type="RefSeq" id="WP_035609123.1">
    <property type="nucleotide sequence ID" value="NZ_JEMG01000001.1"/>
</dbReference>
<sequence length="143" mass="14511">MTAISVSFSPASQPATKAASQLNGMLQVAASMQAIRRDASIPESMKEDLLKPLLAQTQIIEDDVVRKSEEKEKASAVASAGAVSDAVTASAQTPDDGAVPQIAADGTPVPADAAPLPQAVSTYTPDAVVSQPSTVGSTVDTYA</sequence>
<evidence type="ECO:0000313" key="3">
    <source>
        <dbReference type="Proteomes" id="UP000023268"/>
    </source>
</evidence>
<feature type="compositionally biased region" description="Polar residues" evidence="1">
    <location>
        <begin position="119"/>
        <end position="143"/>
    </location>
</feature>
<comment type="caution">
    <text evidence="2">The sequence shown here is derived from an EMBL/GenBank/DDBJ whole genome shotgun (WGS) entry which is preliminary data.</text>
</comment>
<dbReference type="EMBL" id="JEMG01000001">
    <property type="protein sequence ID" value="EYC52937.1"/>
    <property type="molecule type" value="Genomic_DNA"/>
</dbReference>
<name>A0A016XMY1_9BURK</name>
<reference evidence="2 3" key="1">
    <citation type="submission" date="2014-02" db="EMBL/GenBank/DDBJ databases">
        <title>Draft Genome of Hylemonella gracilis isolated from the Niagara River.</title>
        <authorList>
            <person name="Pawlowski D.R."/>
            <person name="Koudelka G.B."/>
        </authorList>
    </citation>
    <scope>NUCLEOTIDE SEQUENCE [LARGE SCALE GENOMIC DNA]</scope>
    <source>
        <strain evidence="2 3">Niagara R</strain>
    </source>
</reference>
<evidence type="ECO:0000256" key="1">
    <source>
        <dbReference type="SAM" id="MobiDB-lite"/>
    </source>
</evidence>
<accession>A0A016XMY1</accession>
<feature type="compositionally biased region" description="Low complexity" evidence="1">
    <location>
        <begin position="75"/>
        <end position="91"/>
    </location>
</feature>